<protein>
    <recommendedName>
        <fullName evidence="2">Chemotaxis phosphatase CheX-like domain-containing protein</fullName>
    </recommendedName>
</protein>
<dbReference type="GO" id="GO:0006935">
    <property type="term" value="P:chemotaxis"/>
    <property type="evidence" value="ECO:0007669"/>
    <property type="project" value="UniProtKB-KW"/>
</dbReference>
<dbReference type="EMBL" id="LLKB01000001">
    <property type="protein sequence ID" value="KQC85892.1"/>
    <property type="molecule type" value="Genomic_DNA"/>
</dbReference>
<dbReference type="Proteomes" id="UP000050833">
    <property type="component" value="Unassembled WGS sequence"/>
</dbReference>
<sequence length="150" mass="16285">MKAEHINPFIISVCKIMKDICMLDLKMGKPFVKDDKYEGDSSLIKLGIIGALKGEVVLSLHYETALAVISKMMMMPVNEIDAIGQSAISELGNMIAGNAATVFANDSIIIDITTPDYCVGKDYAGSGKQVFCIPFESDIGELSINIFIEE</sequence>
<comment type="caution">
    <text evidence="3">The sequence shown here is derived from an EMBL/GenBank/DDBJ whole genome shotgun (WGS) entry which is preliminary data.</text>
</comment>
<dbReference type="SUPFAM" id="SSF103039">
    <property type="entry name" value="CheC-like"/>
    <property type="match status" value="1"/>
</dbReference>
<evidence type="ECO:0000256" key="1">
    <source>
        <dbReference type="ARBA" id="ARBA00022500"/>
    </source>
</evidence>
<dbReference type="CDD" id="cd17906">
    <property type="entry name" value="CheX"/>
    <property type="match status" value="1"/>
</dbReference>
<organism evidence="3 4">
    <name type="scientific">Butyribacter intestini</name>
    <dbReference type="NCBI Taxonomy" id="1703332"/>
    <lineage>
        <taxon>Bacteria</taxon>
        <taxon>Bacillati</taxon>
        <taxon>Bacillota</taxon>
        <taxon>Clostridia</taxon>
        <taxon>Lachnospirales</taxon>
        <taxon>Lachnospiraceae</taxon>
        <taxon>Butyribacter</taxon>
    </lineage>
</organism>
<dbReference type="PANTHER" id="PTHR39452:SF1">
    <property type="entry name" value="CHEY-P PHOSPHATASE CHEX"/>
    <property type="match status" value="1"/>
</dbReference>
<evidence type="ECO:0000259" key="2">
    <source>
        <dbReference type="Pfam" id="PF13690"/>
    </source>
</evidence>
<dbReference type="InterPro" id="IPR038756">
    <property type="entry name" value="CheX-like"/>
</dbReference>
<dbReference type="PANTHER" id="PTHR39452">
    <property type="entry name" value="CHEY-P PHOSPHATASE CHEX"/>
    <property type="match status" value="1"/>
</dbReference>
<dbReference type="RefSeq" id="WP_022013387.1">
    <property type="nucleotide sequence ID" value="NZ_DBGBTA010000115.1"/>
</dbReference>
<dbReference type="AlphaFoldDB" id="A0AAW3JSN6"/>
<keyword evidence="1" id="KW-0145">Chemotaxis</keyword>
<reference evidence="3 4" key="1">
    <citation type="submission" date="2015-10" db="EMBL/GenBank/DDBJ databases">
        <title>Butyribacter intestini gen. nov., sp. nov., a butyric acid-producing bacterium of the family Lachnospiraceae isolated from the human faeces.</title>
        <authorList>
            <person name="Zou Y."/>
            <person name="Xue W."/>
            <person name="Luo G."/>
            <person name="Lv M."/>
        </authorList>
    </citation>
    <scope>NUCLEOTIDE SEQUENCE [LARGE SCALE GENOMIC DNA]</scope>
    <source>
        <strain evidence="3 4">TF01-11</strain>
    </source>
</reference>
<dbReference type="Gene3D" id="3.40.1550.10">
    <property type="entry name" value="CheC-like"/>
    <property type="match status" value="1"/>
</dbReference>
<gene>
    <name evidence="3" type="ORF">APZ18_01440</name>
</gene>
<dbReference type="InterPro" id="IPR028976">
    <property type="entry name" value="CheC-like_sf"/>
</dbReference>
<proteinExistence type="predicted"/>
<keyword evidence="4" id="KW-1185">Reference proteome</keyword>
<accession>A0AAW3JSN6</accession>
<name>A0AAW3JSN6_9FIRM</name>
<evidence type="ECO:0000313" key="4">
    <source>
        <dbReference type="Proteomes" id="UP000050833"/>
    </source>
</evidence>
<feature type="domain" description="Chemotaxis phosphatase CheX-like" evidence="2">
    <location>
        <begin position="47"/>
        <end position="136"/>
    </location>
</feature>
<dbReference type="InterPro" id="IPR028051">
    <property type="entry name" value="CheX-like_dom"/>
</dbReference>
<evidence type="ECO:0000313" key="3">
    <source>
        <dbReference type="EMBL" id="KQC85892.1"/>
    </source>
</evidence>
<dbReference type="Pfam" id="PF13690">
    <property type="entry name" value="CheX"/>
    <property type="match status" value="1"/>
</dbReference>